<accession>A0A6I4ZWH1</accession>
<reference evidence="2 3" key="1">
    <citation type="submission" date="2019-11" db="EMBL/GenBank/DDBJ databases">
        <title>Genome sequences of 17 halophilic strains isolated from different environments.</title>
        <authorList>
            <person name="Furrow R.E."/>
        </authorList>
    </citation>
    <scope>NUCLEOTIDE SEQUENCE [LARGE SCALE GENOMIC DNA]</scope>
    <source>
        <strain evidence="2 3">22514_16_FS</strain>
    </source>
</reference>
<protein>
    <submittedName>
        <fullName evidence="2">Spore gernimation protein GerPC</fullName>
    </submittedName>
</protein>
<dbReference type="Proteomes" id="UP000468638">
    <property type="component" value="Unassembled WGS sequence"/>
</dbReference>
<evidence type="ECO:0000313" key="2">
    <source>
        <dbReference type="EMBL" id="MYL32300.1"/>
    </source>
</evidence>
<comment type="caution">
    <text evidence="2">The sequence shown here is derived from an EMBL/GenBank/DDBJ whole genome shotgun (WGS) entry which is preliminary data.</text>
</comment>
<organism evidence="2 3">
    <name type="scientific">Pontibacillus yanchengensis</name>
    <dbReference type="NCBI Taxonomy" id="462910"/>
    <lineage>
        <taxon>Bacteria</taxon>
        <taxon>Bacillati</taxon>
        <taxon>Bacillota</taxon>
        <taxon>Bacilli</taxon>
        <taxon>Bacillales</taxon>
        <taxon>Bacillaceae</taxon>
        <taxon>Pontibacillus</taxon>
    </lineage>
</organism>
<dbReference type="RefSeq" id="WP_160847602.1">
    <property type="nucleotide sequence ID" value="NZ_WMEQ01000001.1"/>
</dbReference>
<dbReference type="Pfam" id="PF10737">
    <property type="entry name" value="GerPC"/>
    <property type="match status" value="1"/>
</dbReference>
<dbReference type="InterPro" id="IPR019673">
    <property type="entry name" value="Spore_germination_GerPC"/>
</dbReference>
<gene>
    <name evidence="2" type="ORF">GLW05_01600</name>
</gene>
<dbReference type="EMBL" id="WMEQ01000001">
    <property type="protein sequence ID" value="MYL32300.1"/>
    <property type="molecule type" value="Genomic_DNA"/>
</dbReference>
<sequence>MGYYDSWNQYVEKLNRMVEKQNEKMKMLEKRIDKLETDMESKKQKPSTNIEKIEYKFDQLKIETLEGTLNIGFTPGSGMGVEDLSIPQEPFPPKLNTGQAIKENIVNELGNYLTKEGPSQLQSIAREYGQDLDQTYQQFILQDVQKQLGDRVSYYMDQSTSSNGVVEDEQKVQIVDQIKQEINQSLHHFLQKQANKGDGNS</sequence>
<evidence type="ECO:0000313" key="3">
    <source>
        <dbReference type="Proteomes" id="UP000468638"/>
    </source>
</evidence>
<name>A0A6I4ZWH1_9BACI</name>
<dbReference type="AlphaFoldDB" id="A0A6I4ZWH1"/>
<feature type="coiled-coil region" evidence="1">
    <location>
        <begin position="4"/>
        <end position="45"/>
    </location>
</feature>
<proteinExistence type="predicted"/>
<evidence type="ECO:0000256" key="1">
    <source>
        <dbReference type="SAM" id="Coils"/>
    </source>
</evidence>
<keyword evidence="1" id="KW-0175">Coiled coil</keyword>
<dbReference type="OrthoDB" id="2991331at2"/>